<name>A0A840P9Q2_9ACTN</name>
<gene>
    <name evidence="4" type="ORF">HNP84_005756</name>
</gene>
<comment type="caution">
    <text evidence="4">The sequence shown here is derived from an EMBL/GenBank/DDBJ whole genome shotgun (WGS) entry which is preliminary data.</text>
</comment>
<dbReference type="Proteomes" id="UP000578449">
    <property type="component" value="Unassembled WGS sequence"/>
</dbReference>
<organism evidence="4 5">
    <name type="scientific">Thermocatellispora tengchongensis</name>
    <dbReference type="NCBI Taxonomy" id="1073253"/>
    <lineage>
        <taxon>Bacteria</taxon>
        <taxon>Bacillati</taxon>
        <taxon>Actinomycetota</taxon>
        <taxon>Actinomycetes</taxon>
        <taxon>Streptosporangiales</taxon>
        <taxon>Streptosporangiaceae</taxon>
        <taxon>Thermocatellispora</taxon>
    </lineage>
</organism>
<sequence>MDRNEITLTGRVSRPPVQKPLASGNTLTTWLVVVRRPRRPGETAPVDTIECITFEDELAASVCQWRPGDVVEVAGSLRRRFFTAAGGKTSTYAVEATTAHLIERGPPPRPTKWRPTEPTSIDRPRHRERLPHTPPTPAPEEPVPPPRGPA</sequence>
<feature type="region of interest" description="Disordered" evidence="3">
    <location>
        <begin position="100"/>
        <end position="150"/>
    </location>
</feature>
<evidence type="ECO:0000256" key="1">
    <source>
        <dbReference type="ARBA" id="ARBA00023125"/>
    </source>
</evidence>
<dbReference type="AlphaFoldDB" id="A0A840P9Q2"/>
<dbReference type="EMBL" id="JACHGN010000012">
    <property type="protein sequence ID" value="MBB5136012.1"/>
    <property type="molecule type" value="Genomic_DNA"/>
</dbReference>
<dbReference type="GO" id="GO:0003697">
    <property type="term" value="F:single-stranded DNA binding"/>
    <property type="evidence" value="ECO:0007669"/>
    <property type="project" value="InterPro"/>
</dbReference>
<dbReference type="Pfam" id="PF00436">
    <property type="entry name" value="SSB"/>
    <property type="match status" value="1"/>
</dbReference>
<dbReference type="RefSeq" id="WP_185052907.1">
    <property type="nucleotide sequence ID" value="NZ_BAABIX010000084.1"/>
</dbReference>
<protein>
    <submittedName>
        <fullName evidence="4">Single-strand DNA-binding protein</fullName>
    </submittedName>
</protein>
<feature type="region of interest" description="Disordered" evidence="3">
    <location>
        <begin position="1"/>
        <end position="21"/>
    </location>
</feature>
<keyword evidence="5" id="KW-1185">Reference proteome</keyword>
<evidence type="ECO:0000313" key="5">
    <source>
        <dbReference type="Proteomes" id="UP000578449"/>
    </source>
</evidence>
<evidence type="ECO:0000256" key="2">
    <source>
        <dbReference type="PROSITE-ProRule" id="PRU00252"/>
    </source>
</evidence>
<dbReference type="Gene3D" id="2.40.50.140">
    <property type="entry name" value="Nucleic acid-binding proteins"/>
    <property type="match status" value="1"/>
</dbReference>
<dbReference type="SUPFAM" id="SSF50249">
    <property type="entry name" value="Nucleic acid-binding proteins"/>
    <property type="match status" value="1"/>
</dbReference>
<proteinExistence type="predicted"/>
<evidence type="ECO:0000313" key="4">
    <source>
        <dbReference type="EMBL" id="MBB5136012.1"/>
    </source>
</evidence>
<dbReference type="PROSITE" id="PS50935">
    <property type="entry name" value="SSB"/>
    <property type="match status" value="1"/>
</dbReference>
<feature type="compositionally biased region" description="Pro residues" evidence="3">
    <location>
        <begin position="132"/>
        <end position="150"/>
    </location>
</feature>
<dbReference type="InterPro" id="IPR012340">
    <property type="entry name" value="NA-bd_OB-fold"/>
</dbReference>
<keyword evidence="1 2" id="KW-0238">DNA-binding</keyword>
<evidence type="ECO:0000256" key="3">
    <source>
        <dbReference type="SAM" id="MobiDB-lite"/>
    </source>
</evidence>
<dbReference type="InterPro" id="IPR000424">
    <property type="entry name" value="Primosome_PriB/ssb"/>
</dbReference>
<reference evidence="4 5" key="1">
    <citation type="submission" date="2020-08" db="EMBL/GenBank/DDBJ databases">
        <title>Genomic Encyclopedia of Type Strains, Phase IV (KMG-IV): sequencing the most valuable type-strain genomes for metagenomic binning, comparative biology and taxonomic classification.</title>
        <authorList>
            <person name="Goeker M."/>
        </authorList>
    </citation>
    <scope>NUCLEOTIDE SEQUENCE [LARGE SCALE GENOMIC DNA]</scope>
    <source>
        <strain evidence="4 5">DSM 45615</strain>
    </source>
</reference>
<accession>A0A840P9Q2</accession>